<evidence type="ECO:0000313" key="13">
    <source>
        <dbReference type="EMBL" id="AEQ17037.1"/>
    </source>
</evidence>
<evidence type="ECO:0000256" key="10">
    <source>
        <dbReference type="RuleBase" id="RU003814"/>
    </source>
</evidence>
<protein>
    <recommendedName>
        <fullName evidence="7">Translation initiation factor eIF2B subunit delta</fullName>
    </recommendedName>
    <alternativeName>
        <fullName evidence="8">eIF2B GDP-GTP exchange factor subunit delta</fullName>
    </alternativeName>
</protein>
<dbReference type="EMBL" id="JP287359">
    <property type="protein sequence ID" value="AEQ17037.1"/>
    <property type="molecule type" value="mRNA"/>
</dbReference>
<dbReference type="InterPro" id="IPR042529">
    <property type="entry name" value="IF_2B-like_C"/>
</dbReference>
<comment type="function">
    <text evidence="6">Acts as a component of the translation initiation factor 2B (eIF2B) complex, which catalyzes the exchange of GDP for GTP on eukaryotic initiation factor 2 (eIF2) gamma subunit. Its guanine nucleotide exchange factor activity is repressed when bound to eIF2 complex phosphorylated on the alpha subunit, thereby limiting the amount of methionyl-initiator methionine tRNA available to the ribosome and consequently global translation is repressed.</text>
</comment>
<evidence type="ECO:0000256" key="1">
    <source>
        <dbReference type="ARBA" id="ARBA00004514"/>
    </source>
</evidence>
<keyword evidence="4 13" id="KW-0396">Initiation factor</keyword>
<dbReference type="PANTHER" id="PTHR10233:SF14">
    <property type="entry name" value="TRANSLATION INITIATION FACTOR EIF-2B SUBUNIT DELTA"/>
    <property type="match status" value="1"/>
</dbReference>
<keyword evidence="12" id="KW-0812">Transmembrane</keyword>
<reference evidence="13" key="1">
    <citation type="submission" date="2011-09" db="EMBL/GenBank/DDBJ databases">
        <title>The odds of duplicate gene persistence after polyploidization.</title>
        <authorList>
            <person name="Chain F.J.J."/>
            <person name="Evans B.J."/>
            <person name="Dushoff J."/>
        </authorList>
    </citation>
    <scope>NUCLEOTIDE SEQUENCE</scope>
    <source>
        <tissue evidence="13">Liver</tissue>
    </source>
</reference>
<evidence type="ECO:0000256" key="4">
    <source>
        <dbReference type="ARBA" id="ARBA00022540"/>
    </source>
</evidence>
<keyword evidence="5" id="KW-0648">Protein biosynthesis</keyword>
<keyword evidence="12" id="KW-1133">Transmembrane helix</keyword>
<comment type="similarity">
    <text evidence="2 10">Belongs to the eIF-2B alpha/beta/delta subunits family.</text>
</comment>
<organism evidence="13">
    <name type="scientific">Pipa carvalhoi</name>
    <name type="common">Carvalho's Surinam toad</name>
    <dbReference type="NCBI Taxonomy" id="191480"/>
    <lineage>
        <taxon>Eukaryota</taxon>
        <taxon>Metazoa</taxon>
        <taxon>Chordata</taxon>
        <taxon>Craniata</taxon>
        <taxon>Vertebrata</taxon>
        <taxon>Euteleostomi</taxon>
        <taxon>Amphibia</taxon>
        <taxon>Batrachia</taxon>
        <taxon>Anura</taxon>
        <taxon>Pipoidea</taxon>
        <taxon>Pipidae</taxon>
        <taxon>Pipinae</taxon>
        <taxon>Pipa</taxon>
    </lineage>
</organism>
<feature type="compositionally biased region" description="Basic and acidic residues" evidence="11">
    <location>
        <begin position="1"/>
        <end position="23"/>
    </location>
</feature>
<dbReference type="Pfam" id="PF01008">
    <property type="entry name" value="IF-2B"/>
    <property type="match status" value="1"/>
</dbReference>
<feature type="non-terminal residue" evidence="13">
    <location>
        <position position="1"/>
    </location>
</feature>
<evidence type="ECO:0000256" key="12">
    <source>
        <dbReference type="SAM" id="Phobius"/>
    </source>
</evidence>
<comment type="subunit">
    <text evidence="9">Component of the translation initiation factor 2B (eIF2B) complex which is a heterodecamer of two sets of five different subunits: alpha, beta, gamma, delta and epsilon. Subunits alpha, beta and delta comprise a regulatory subcomplex and subunits epsilon and gamma comprise a catalytic subcomplex. Within the complex, the hexameric regulatory complex resides at the center, with the two heterodimeric catalytic subcomplexes bound on opposite sides.</text>
</comment>
<evidence type="ECO:0000256" key="2">
    <source>
        <dbReference type="ARBA" id="ARBA00007251"/>
    </source>
</evidence>
<proteinExistence type="evidence at transcript level"/>
<feature type="region of interest" description="Disordered" evidence="11">
    <location>
        <begin position="1"/>
        <end position="46"/>
    </location>
</feature>
<evidence type="ECO:0000256" key="8">
    <source>
        <dbReference type="ARBA" id="ARBA00044356"/>
    </source>
</evidence>
<dbReference type="Gene3D" id="3.40.50.10470">
    <property type="entry name" value="Translation initiation factor eif-2b, domain 2"/>
    <property type="match status" value="1"/>
</dbReference>
<sequence>ELRAERRAKQEADRAHKQLKKSDQNVGTGQSKAKTVSSEGQTVKRLSEHVQVDDPEAQKRLAKKLERQQVPLRPEYTVNLFSHLHQYSRKLVYGCSSLVSYTLQEAHKNGKTFRVIVADSRPRLEGRETLRRLVSCGIHCTYVMITAISYILPEVSKVFLGAHALLANGYVMSRVGTSQIALVAKAYNV</sequence>
<dbReference type="GO" id="GO:0003743">
    <property type="term" value="F:translation initiation factor activity"/>
    <property type="evidence" value="ECO:0007669"/>
    <property type="project" value="UniProtKB-KW"/>
</dbReference>
<comment type="subcellular location">
    <subcellularLocation>
        <location evidence="1">Cytoplasm</location>
        <location evidence="1">Cytosol</location>
    </subcellularLocation>
</comment>
<feature type="non-terminal residue" evidence="13">
    <location>
        <position position="189"/>
    </location>
</feature>
<dbReference type="AlphaFoldDB" id="G5E1U5"/>
<keyword evidence="3" id="KW-0963">Cytoplasm</keyword>
<evidence type="ECO:0000256" key="11">
    <source>
        <dbReference type="SAM" id="MobiDB-lite"/>
    </source>
</evidence>
<dbReference type="InterPro" id="IPR037171">
    <property type="entry name" value="NagB/RpiA_transferase-like"/>
</dbReference>
<evidence type="ECO:0000256" key="7">
    <source>
        <dbReference type="ARBA" id="ARBA00044147"/>
    </source>
</evidence>
<evidence type="ECO:0000256" key="3">
    <source>
        <dbReference type="ARBA" id="ARBA00022490"/>
    </source>
</evidence>
<feature type="compositionally biased region" description="Polar residues" evidence="11">
    <location>
        <begin position="24"/>
        <end position="41"/>
    </location>
</feature>
<evidence type="ECO:0000256" key="5">
    <source>
        <dbReference type="ARBA" id="ARBA00022917"/>
    </source>
</evidence>
<dbReference type="InterPro" id="IPR000649">
    <property type="entry name" value="IF-2B-related"/>
</dbReference>
<keyword evidence="12" id="KW-0472">Membrane</keyword>
<evidence type="ECO:0000256" key="9">
    <source>
        <dbReference type="ARBA" id="ARBA00046432"/>
    </source>
</evidence>
<dbReference type="PANTHER" id="PTHR10233">
    <property type="entry name" value="TRANSLATION INITIATION FACTOR EIF-2B"/>
    <property type="match status" value="1"/>
</dbReference>
<accession>G5E1U5</accession>
<dbReference type="SUPFAM" id="SSF100950">
    <property type="entry name" value="NagB/RpiA/CoA transferase-like"/>
    <property type="match status" value="1"/>
</dbReference>
<feature type="transmembrane region" description="Helical" evidence="12">
    <location>
        <begin position="133"/>
        <end position="152"/>
    </location>
</feature>
<evidence type="ECO:0000256" key="6">
    <source>
        <dbReference type="ARBA" id="ARBA00043898"/>
    </source>
</evidence>
<name>G5E1U5_9PIPI</name>
<dbReference type="GO" id="GO:0005829">
    <property type="term" value="C:cytosol"/>
    <property type="evidence" value="ECO:0007669"/>
    <property type="project" value="UniProtKB-SubCell"/>
</dbReference>